<evidence type="ECO:0000313" key="2">
    <source>
        <dbReference type="EMBL" id="JAE39753.1"/>
    </source>
</evidence>
<feature type="signal peptide" evidence="1">
    <location>
        <begin position="1"/>
        <end position="17"/>
    </location>
</feature>
<feature type="chain" id="PRO_5005169111" evidence="1">
    <location>
        <begin position="18"/>
        <end position="30"/>
    </location>
</feature>
<reference evidence="2" key="2">
    <citation type="journal article" date="2015" name="Data Brief">
        <title>Shoot transcriptome of the giant reed, Arundo donax.</title>
        <authorList>
            <person name="Barrero R.A."/>
            <person name="Guerrero F.D."/>
            <person name="Moolhuijzen P."/>
            <person name="Goolsby J.A."/>
            <person name="Tidwell J."/>
            <person name="Bellgard S.E."/>
            <person name="Bellgard M.I."/>
        </authorList>
    </citation>
    <scope>NUCLEOTIDE SEQUENCE</scope>
    <source>
        <tissue evidence="2">Shoot tissue taken approximately 20 cm above the soil surface</tissue>
    </source>
</reference>
<name>A0A0A9I3J5_ARUDO</name>
<accession>A0A0A9I3J5</accession>
<dbReference type="EMBL" id="GBRH01158143">
    <property type="protein sequence ID" value="JAE39753.1"/>
    <property type="molecule type" value="Transcribed_RNA"/>
</dbReference>
<protein>
    <submittedName>
        <fullName evidence="2">Uncharacterized protein</fullName>
    </submittedName>
</protein>
<organism evidence="2">
    <name type="scientific">Arundo donax</name>
    <name type="common">Giant reed</name>
    <name type="synonym">Donax arundinaceus</name>
    <dbReference type="NCBI Taxonomy" id="35708"/>
    <lineage>
        <taxon>Eukaryota</taxon>
        <taxon>Viridiplantae</taxon>
        <taxon>Streptophyta</taxon>
        <taxon>Embryophyta</taxon>
        <taxon>Tracheophyta</taxon>
        <taxon>Spermatophyta</taxon>
        <taxon>Magnoliopsida</taxon>
        <taxon>Liliopsida</taxon>
        <taxon>Poales</taxon>
        <taxon>Poaceae</taxon>
        <taxon>PACMAD clade</taxon>
        <taxon>Arundinoideae</taxon>
        <taxon>Arundineae</taxon>
        <taxon>Arundo</taxon>
    </lineage>
</organism>
<evidence type="ECO:0000256" key="1">
    <source>
        <dbReference type="SAM" id="SignalP"/>
    </source>
</evidence>
<sequence>MFSIVFFLSWKAFIVFQFESCSNVSCPLVP</sequence>
<proteinExistence type="predicted"/>
<dbReference type="AlphaFoldDB" id="A0A0A9I3J5"/>
<keyword evidence="1" id="KW-0732">Signal</keyword>
<reference evidence="2" key="1">
    <citation type="submission" date="2014-09" db="EMBL/GenBank/DDBJ databases">
        <authorList>
            <person name="Magalhaes I.L.F."/>
            <person name="Oliveira U."/>
            <person name="Santos F.R."/>
            <person name="Vidigal T.H.D.A."/>
            <person name="Brescovit A.D."/>
            <person name="Santos A.J."/>
        </authorList>
    </citation>
    <scope>NUCLEOTIDE SEQUENCE</scope>
    <source>
        <tissue evidence="2">Shoot tissue taken approximately 20 cm above the soil surface</tissue>
    </source>
</reference>